<dbReference type="InterPro" id="IPR005149">
    <property type="entry name" value="Tscrpt_reg_PadR_N"/>
</dbReference>
<dbReference type="Gene3D" id="1.10.10.10">
    <property type="entry name" value="Winged helix-like DNA-binding domain superfamily/Winged helix DNA-binding domain"/>
    <property type="match status" value="1"/>
</dbReference>
<dbReference type="InterPro" id="IPR036390">
    <property type="entry name" value="WH_DNA-bd_sf"/>
</dbReference>
<dbReference type="InterPro" id="IPR052509">
    <property type="entry name" value="Metal_resp_DNA-bind_regulator"/>
</dbReference>
<protein>
    <submittedName>
        <fullName evidence="2">PadR family transcriptional regulator</fullName>
    </submittedName>
</protein>
<dbReference type="Proteomes" id="UP000473089">
    <property type="component" value="Unassembled WGS sequence"/>
</dbReference>
<dbReference type="PANTHER" id="PTHR33169:SF14">
    <property type="entry name" value="TRANSCRIPTIONAL REGULATOR RV3488"/>
    <property type="match status" value="1"/>
</dbReference>
<accession>A0A6M0SZD1</accession>
<reference evidence="2 3" key="1">
    <citation type="submission" date="2019-02" db="EMBL/GenBank/DDBJ databases">
        <title>Genome sequencing of Clostridium botulinum clinical isolates.</title>
        <authorList>
            <person name="Brunt J."/>
            <person name="Van Vliet A.H.M."/>
            <person name="Stringer S.C."/>
            <person name="Grant K.A."/>
            <person name="Carter A.C."/>
            <person name="Peck M.W."/>
        </authorList>
    </citation>
    <scope>NUCLEOTIDE SEQUENCE [LARGE SCALE GENOMIC DNA]</scope>
    <source>
        <strain evidence="2 3">R1125/03</strain>
    </source>
</reference>
<comment type="caution">
    <text evidence="2">The sequence shown here is derived from an EMBL/GenBank/DDBJ whole genome shotgun (WGS) entry which is preliminary data.</text>
</comment>
<dbReference type="SUPFAM" id="SSF46785">
    <property type="entry name" value="Winged helix' DNA-binding domain"/>
    <property type="match status" value="1"/>
</dbReference>
<name>A0A6M0SZD1_CLOBO</name>
<dbReference type="EMBL" id="SGJP01000017">
    <property type="protein sequence ID" value="NFA60624.1"/>
    <property type="molecule type" value="Genomic_DNA"/>
</dbReference>
<organism evidence="2 3">
    <name type="scientific">Clostridium botulinum</name>
    <dbReference type="NCBI Taxonomy" id="1491"/>
    <lineage>
        <taxon>Bacteria</taxon>
        <taxon>Bacillati</taxon>
        <taxon>Bacillota</taxon>
        <taxon>Clostridia</taxon>
        <taxon>Eubacteriales</taxon>
        <taxon>Clostridiaceae</taxon>
        <taxon>Clostridium</taxon>
    </lineage>
</organism>
<evidence type="ECO:0000313" key="3">
    <source>
        <dbReference type="Proteomes" id="UP000473089"/>
    </source>
</evidence>
<dbReference type="AlphaFoldDB" id="A0A6M0SZD1"/>
<feature type="domain" description="Transcription regulator PadR N-terminal" evidence="1">
    <location>
        <begin position="16"/>
        <end position="87"/>
    </location>
</feature>
<proteinExistence type="predicted"/>
<evidence type="ECO:0000259" key="1">
    <source>
        <dbReference type="Pfam" id="PF03551"/>
    </source>
</evidence>
<gene>
    <name evidence="2" type="ORF">EXM42_09540</name>
</gene>
<evidence type="ECO:0000313" key="2">
    <source>
        <dbReference type="EMBL" id="NFA60624.1"/>
    </source>
</evidence>
<sequence>MNDKSQLLRGTLEGCILKIINDKETYGYEIAENLKLYGFKDISEGTIYPLLIRLEKNKFLNSTKKPSPYGPKRKYYTLSKKGLEELNSFYTNWLELKNSVDKIFLTYSKEESSNG</sequence>
<dbReference type="PANTHER" id="PTHR33169">
    <property type="entry name" value="PADR-FAMILY TRANSCRIPTIONAL REGULATOR"/>
    <property type="match status" value="1"/>
</dbReference>
<dbReference type="Pfam" id="PF03551">
    <property type="entry name" value="PadR"/>
    <property type="match status" value="1"/>
</dbReference>
<dbReference type="InterPro" id="IPR036388">
    <property type="entry name" value="WH-like_DNA-bd_sf"/>
</dbReference>